<organism evidence="2 3">
    <name type="scientific">Natrinema versiforme</name>
    <dbReference type="NCBI Taxonomy" id="88724"/>
    <lineage>
        <taxon>Archaea</taxon>
        <taxon>Methanobacteriati</taxon>
        <taxon>Methanobacteriota</taxon>
        <taxon>Stenosarchaea group</taxon>
        <taxon>Halobacteria</taxon>
        <taxon>Halobacteriales</taxon>
        <taxon>Natrialbaceae</taxon>
        <taxon>Natrinema</taxon>
    </lineage>
</organism>
<reference evidence="3" key="1">
    <citation type="submission" date="2019-05" db="EMBL/GenBank/DDBJ databases">
        <title>Genome sequence and methylation pattern of the halophilic Archaeon Natrinema versiforme BOL5-4.</title>
        <authorList>
            <person name="DasSarma P."/>
            <person name="Anton B.P."/>
            <person name="DasSarma S.L."/>
            <person name="Martinez F.L."/>
            <person name="Guzman D."/>
            <person name="Roberts R.J."/>
            <person name="DasSarma S."/>
        </authorList>
    </citation>
    <scope>NUCLEOTIDE SEQUENCE [LARGE SCALE GENOMIC DNA]</scope>
    <source>
        <strain evidence="3">BOL5-4</strain>
        <plasmid evidence="3">pnve500</plasmid>
    </source>
</reference>
<evidence type="ECO:0000313" key="2">
    <source>
        <dbReference type="EMBL" id="QCS44755.1"/>
    </source>
</evidence>
<gene>
    <name evidence="2" type="ORF">FEJ81_21010</name>
</gene>
<dbReference type="Proteomes" id="UP000302218">
    <property type="component" value="Plasmid pNVE500"/>
</dbReference>
<proteinExistence type="predicted"/>
<name>A0A4P8WN19_9EURY</name>
<dbReference type="EMBL" id="CP040331">
    <property type="protein sequence ID" value="QCS44755.1"/>
    <property type="molecule type" value="Genomic_DNA"/>
</dbReference>
<keyword evidence="2" id="KW-0614">Plasmid</keyword>
<evidence type="ECO:0000313" key="3">
    <source>
        <dbReference type="Proteomes" id="UP000302218"/>
    </source>
</evidence>
<sequence>MLTDRQEDLLVAVALTEFSVHYEDANPELAEWAWQQAADRLVDHDVGPPRPSAHSRLDPKSAVNEQS</sequence>
<evidence type="ECO:0008006" key="4">
    <source>
        <dbReference type="Google" id="ProtNLM"/>
    </source>
</evidence>
<geneLocation type="plasmid" evidence="3">
    <name>pnve500</name>
</geneLocation>
<evidence type="ECO:0000256" key="1">
    <source>
        <dbReference type="SAM" id="MobiDB-lite"/>
    </source>
</evidence>
<feature type="region of interest" description="Disordered" evidence="1">
    <location>
        <begin position="43"/>
        <end position="67"/>
    </location>
</feature>
<dbReference type="AlphaFoldDB" id="A0A4P8WN19"/>
<accession>A0A4P8WN19</accession>
<protein>
    <recommendedName>
        <fullName evidence="4">DUF309 domain-containing protein</fullName>
    </recommendedName>
</protein>
<dbReference type="KEGG" id="nvr:FEJ81_21010"/>